<dbReference type="EMBL" id="JACHDE010000002">
    <property type="protein sequence ID" value="MBB5399087.1"/>
    <property type="molecule type" value="Genomic_DNA"/>
</dbReference>
<dbReference type="AlphaFoldDB" id="A0A7W8L263"/>
<reference evidence="1 2" key="1">
    <citation type="submission" date="2020-08" db="EMBL/GenBank/DDBJ databases">
        <title>Genomic Encyclopedia of Type Strains, Phase IV (KMG-V): Genome sequencing to study the core and pangenomes of soil and plant-associated prokaryotes.</title>
        <authorList>
            <person name="Whitman W."/>
        </authorList>
    </citation>
    <scope>NUCLEOTIDE SEQUENCE [LARGE SCALE GENOMIC DNA]</scope>
    <source>
        <strain evidence="1 2">JPY162</strain>
    </source>
</reference>
<sequence>MPRLPVARFRADADWVNISQTCGSSDAGIPAPLFFTVMPASSDESPCAGSLLKSGASTVNEMPPPEGVYFTALNSRLQTTFVRRMTAAWTVTGLGGRKSDMQCMLTVLNVGLHCSYRIRDDVLK</sequence>
<protein>
    <submittedName>
        <fullName evidence="1">Uncharacterized protein</fullName>
    </submittedName>
</protein>
<organism evidence="1 2">
    <name type="scientific">Paraburkholderia youngii</name>
    <dbReference type="NCBI Taxonomy" id="2782701"/>
    <lineage>
        <taxon>Bacteria</taxon>
        <taxon>Pseudomonadati</taxon>
        <taxon>Pseudomonadota</taxon>
        <taxon>Betaproteobacteria</taxon>
        <taxon>Burkholderiales</taxon>
        <taxon>Burkholderiaceae</taxon>
        <taxon>Paraburkholderia</taxon>
    </lineage>
</organism>
<comment type="caution">
    <text evidence="1">The sequence shown here is derived from an EMBL/GenBank/DDBJ whole genome shotgun (WGS) entry which is preliminary data.</text>
</comment>
<gene>
    <name evidence="1" type="ORF">HDG41_001126</name>
</gene>
<name>A0A7W8L263_9BURK</name>
<accession>A0A7W8L263</accession>
<evidence type="ECO:0000313" key="1">
    <source>
        <dbReference type="EMBL" id="MBB5399087.1"/>
    </source>
</evidence>
<dbReference type="Proteomes" id="UP000592820">
    <property type="component" value="Unassembled WGS sequence"/>
</dbReference>
<proteinExistence type="predicted"/>
<evidence type="ECO:0000313" key="2">
    <source>
        <dbReference type="Proteomes" id="UP000592820"/>
    </source>
</evidence>